<feature type="chain" id="PRO_5047058025" evidence="1">
    <location>
        <begin position="22"/>
        <end position="208"/>
    </location>
</feature>
<dbReference type="EMBL" id="JAMDGY010000020">
    <property type="protein sequence ID" value="MDD0990431.1"/>
    <property type="molecule type" value="Genomic_DNA"/>
</dbReference>
<sequence length="208" mass="22494">MDLTRLTTCLIAVLLSVHAIAQEPPKTATAAVAEDKAEVLEQKAANNAPVSAAPAAAAITRSEVQAVDPAGTAAVDDAITCLSRTIYWEAKGEGAADMEGVANVVLNRVGKDGFPATICAVVKQGADKKACQFSWWCDGRTDQVQEETRYTVAKEIARKALNQQLTDRTAGALYFHDRNVHPAWAKEYLKTAETQKFVFYRPRDGKAK</sequence>
<feature type="signal peptide" evidence="1">
    <location>
        <begin position="1"/>
        <end position="21"/>
    </location>
</feature>
<keyword evidence="1" id="KW-0732">Signal</keyword>
<evidence type="ECO:0000259" key="2">
    <source>
        <dbReference type="Pfam" id="PF07486"/>
    </source>
</evidence>
<organism evidence="3 4">
    <name type="scientific">Pseudomonas fontis</name>
    <dbReference type="NCBI Taxonomy" id="2942633"/>
    <lineage>
        <taxon>Bacteria</taxon>
        <taxon>Pseudomonadati</taxon>
        <taxon>Pseudomonadota</taxon>
        <taxon>Gammaproteobacteria</taxon>
        <taxon>Pseudomonadales</taxon>
        <taxon>Pseudomonadaceae</taxon>
        <taxon>Pseudomonas</taxon>
    </lineage>
</organism>
<dbReference type="GO" id="GO:0016787">
    <property type="term" value="F:hydrolase activity"/>
    <property type="evidence" value="ECO:0007669"/>
    <property type="project" value="UniProtKB-KW"/>
</dbReference>
<reference evidence="3 4" key="1">
    <citation type="submission" date="2022-05" db="EMBL/GenBank/DDBJ databases">
        <title>Novel Pseudomonas spp. Isolated from a Rainbow Trout Aquaculture Facility.</title>
        <authorList>
            <person name="Testerman T."/>
            <person name="Graf J."/>
        </authorList>
    </citation>
    <scope>NUCLEOTIDE SEQUENCE [LARGE SCALE GENOMIC DNA]</scope>
    <source>
        <strain evidence="3 4">ID681</strain>
    </source>
</reference>
<name>A0ABT5NQI9_9PSED</name>
<dbReference type="InterPro" id="IPR011105">
    <property type="entry name" value="Cell_wall_hydrolase_SleB"/>
</dbReference>
<comment type="caution">
    <text evidence="3">The sequence shown here is derived from an EMBL/GenBank/DDBJ whole genome shotgun (WGS) entry which is preliminary data.</text>
</comment>
<keyword evidence="3" id="KW-0378">Hydrolase</keyword>
<dbReference type="Pfam" id="PF07486">
    <property type="entry name" value="Hydrolase_2"/>
    <property type="match status" value="1"/>
</dbReference>
<evidence type="ECO:0000256" key="1">
    <source>
        <dbReference type="SAM" id="SignalP"/>
    </source>
</evidence>
<proteinExistence type="predicted"/>
<evidence type="ECO:0000313" key="4">
    <source>
        <dbReference type="Proteomes" id="UP001148203"/>
    </source>
</evidence>
<keyword evidence="4" id="KW-1185">Reference proteome</keyword>
<gene>
    <name evidence="3" type="ORF">M5G11_07750</name>
</gene>
<dbReference type="Gene3D" id="1.10.10.2520">
    <property type="entry name" value="Cell wall hydrolase SleB, domain 1"/>
    <property type="match status" value="1"/>
</dbReference>
<feature type="domain" description="Cell wall hydrolase SleB" evidence="2">
    <location>
        <begin position="92"/>
        <end position="200"/>
    </location>
</feature>
<dbReference type="Proteomes" id="UP001148203">
    <property type="component" value="Unassembled WGS sequence"/>
</dbReference>
<accession>A0ABT5NQI9</accession>
<dbReference type="InterPro" id="IPR042047">
    <property type="entry name" value="SleB_dom1"/>
</dbReference>
<protein>
    <submittedName>
        <fullName evidence="3">Cell wall hydrolase</fullName>
    </submittedName>
</protein>
<evidence type="ECO:0000313" key="3">
    <source>
        <dbReference type="EMBL" id="MDD0990431.1"/>
    </source>
</evidence>
<dbReference type="RefSeq" id="WP_273911095.1">
    <property type="nucleotide sequence ID" value="NZ_JAMDGX010000037.1"/>
</dbReference>